<dbReference type="InterPro" id="IPR013830">
    <property type="entry name" value="SGNH_hydro"/>
</dbReference>
<accession>D8PFA8</accession>
<reference evidence="2 3" key="1">
    <citation type="journal article" date="2010" name="Proc. Natl. Acad. Sci. U.S.A.">
        <title>A Nitrospira metagenome illuminates the physiology and evolution of globally important nitrite-oxidizing bacteria.</title>
        <authorList>
            <person name="Lucker S."/>
            <person name="Wagner M."/>
            <person name="Maixner F."/>
            <person name="Pelletier E."/>
            <person name="Koch H."/>
            <person name="Vacherie B."/>
            <person name="Rattei T."/>
            <person name="Sinninghe Damste J."/>
            <person name="Spieck E."/>
            <person name="Le Paslier D."/>
            <person name="Daims H."/>
        </authorList>
    </citation>
    <scope>NUCLEOTIDE SEQUENCE [LARGE SCALE GENOMIC DNA]</scope>
</reference>
<dbReference type="SUPFAM" id="SSF52266">
    <property type="entry name" value="SGNH hydrolase"/>
    <property type="match status" value="1"/>
</dbReference>
<dbReference type="InterPro" id="IPR051532">
    <property type="entry name" value="Ester_Hydrolysis_Enzymes"/>
</dbReference>
<dbReference type="KEGG" id="nde:NIDE2201"/>
<dbReference type="Proteomes" id="UP000001660">
    <property type="component" value="Chromosome"/>
</dbReference>
<dbReference type="Gene3D" id="3.40.50.1110">
    <property type="entry name" value="SGNH hydrolase"/>
    <property type="match status" value="1"/>
</dbReference>
<dbReference type="OrthoDB" id="9777593at2"/>
<evidence type="ECO:0000313" key="2">
    <source>
        <dbReference type="EMBL" id="CBK41917.1"/>
    </source>
</evidence>
<dbReference type="PANTHER" id="PTHR30383:SF19">
    <property type="entry name" value="FIBRONECTIN TYPE-III DOMAIN-CONTAINING PROTEIN"/>
    <property type="match status" value="1"/>
</dbReference>
<feature type="domain" description="SGNH hydrolase-type esterase" evidence="1">
    <location>
        <begin position="12"/>
        <end position="196"/>
    </location>
</feature>
<proteinExistence type="predicted"/>
<evidence type="ECO:0000313" key="3">
    <source>
        <dbReference type="Proteomes" id="UP000001660"/>
    </source>
</evidence>
<protein>
    <recommendedName>
        <fullName evidence="1">SGNH hydrolase-type esterase domain-containing protein</fullName>
    </recommendedName>
</protein>
<dbReference type="AlphaFoldDB" id="D8PFA8"/>
<dbReference type="InterPro" id="IPR036514">
    <property type="entry name" value="SGNH_hydro_sf"/>
</dbReference>
<keyword evidence="3" id="KW-1185">Reference proteome</keyword>
<dbReference type="Pfam" id="PF13472">
    <property type="entry name" value="Lipase_GDSL_2"/>
    <property type="match status" value="1"/>
</dbReference>
<dbReference type="STRING" id="330214.NIDE2201"/>
<dbReference type="eggNOG" id="COG2755">
    <property type="taxonomic scope" value="Bacteria"/>
</dbReference>
<evidence type="ECO:0000259" key="1">
    <source>
        <dbReference type="Pfam" id="PF13472"/>
    </source>
</evidence>
<dbReference type="GO" id="GO:0004622">
    <property type="term" value="F:phosphatidylcholine lysophospholipase activity"/>
    <property type="evidence" value="ECO:0007669"/>
    <property type="project" value="TreeGrafter"/>
</dbReference>
<gene>
    <name evidence="2" type="ORF">NIDE2201</name>
</gene>
<dbReference type="PANTHER" id="PTHR30383">
    <property type="entry name" value="THIOESTERASE 1/PROTEASE 1/LYSOPHOSPHOLIPASE L1"/>
    <property type="match status" value="1"/>
</dbReference>
<dbReference type="HOGENOM" id="CLU_051989_5_1_0"/>
<organism evidence="2 3">
    <name type="scientific">Nitrospira defluvii</name>
    <dbReference type="NCBI Taxonomy" id="330214"/>
    <lineage>
        <taxon>Bacteria</taxon>
        <taxon>Pseudomonadati</taxon>
        <taxon>Nitrospirota</taxon>
        <taxon>Nitrospiria</taxon>
        <taxon>Nitrospirales</taxon>
        <taxon>Nitrospiraceae</taxon>
        <taxon>Nitrospira</taxon>
    </lineage>
</organism>
<sequence>MTASIQLPLIVCFGDSLTAGYQTPGPANAYERETPYGHVLQECLGHRGRVEISGICGEVTGEMVLRFRGAVLDRKPQMVIILGGTNDLGWNADPAEIMRNLVKMYESARAASIIPVPVTVPSIRVDVGTDNPDAAAWLAGHLQRRQQLNHLIADYAGRKGLFCFDLFTATADPDSLMLAEPYSNDGLHLTTSGYRLFGRRLYEQLFAPTATGSLLTPFRPSGP</sequence>
<name>D8PFA8_9BACT</name>
<dbReference type="EMBL" id="FP929003">
    <property type="protein sequence ID" value="CBK41917.1"/>
    <property type="molecule type" value="Genomic_DNA"/>
</dbReference>